<comment type="caution">
    <text evidence="1">The sequence shown here is derived from an EMBL/GenBank/DDBJ whole genome shotgun (WGS) entry which is preliminary data.</text>
</comment>
<protein>
    <submittedName>
        <fullName evidence="1">Uncharacterized protein</fullName>
    </submittedName>
</protein>
<evidence type="ECO:0000313" key="2">
    <source>
        <dbReference type="Proteomes" id="UP000635885"/>
    </source>
</evidence>
<gene>
    <name evidence="1" type="ORF">GCM10010993_02940</name>
</gene>
<evidence type="ECO:0000313" key="1">
    <source>
        <dbReference type="EMBL" id="GGC27262.1"/>
    </source>
</evidence>
<reference evidence="2" key="1">
    <citation type="journal article" date="2019" name="Int. J. Syst. Evol. Microbiol.">
        <title>The Global Catalogue of Microorganisms (GCM) 10K type strain sequencing project: providing services to taxonomists for standard genome sequencing and annotation.</title>
        <authorList>
            <consortium name="The Broad Institute Genomics Platform"/>
            <consortium name="The Broad Institute Genome Sequencing Center for Infectious Disease"/>
            <person name="Wu L."/>
            <person name="Ma J."/>
        </authorList>
    </citation>
    <scope>NUCLEOTIDE SEQUENCE [LARGE SCALE GENOMIC DNA]</scope>
    <source>
        <strain evidence="2">CGMCC 1.12479</strain>
    </source>
</reference>
<keyword evidence="2" id="KW-1185">Reference proteome</keyword>
<proteinExistence type="predicted"/>
<name>A0ABQ1LQE4_9BACT</name>
<accession>A0ABQ1LQE4</accession>
<dbReference type="EMBL" id="BMFD01000001">
    <property type="protein sequence ID" value="GGC27262.1"/>
    <property type="molecule type" value="Genomic_DNA"/>
</dbReference>
<sequence length="59" mass="6676">MLLLSQNGAVKNQIKVPINMSIFEVAGSIYFEKTKNEGMIVSSNPMIDNMIIRFFMSFS</sequence>
<dbReference type="Proteomes" id="UP000635885">
    <property type="component" value="Unassembled WGS sequence"/>
</dbReference>
<organism evidence="1 2">
    <name type="scientific">Belliella aquatica</name>
    <dbReference type="NCBI Taxonomy" id="1323734"/>
    <lineage>
        <taxon>Bacteria</taxon>
        <taxon>Pseudomonadati</taxon>
        <taxon>Bacteroidota</taxon>
        <taxon>Cytophagia</taxon>
        <taxon>Cytophagales</taxon>
        <taxon>Cyclobacteriaceae</taxon>
        <taxon>Belliella</taxon>
    </lineage>
</organism>